<dbReference type="InterPro" id="IPR039924">
    <property type="entry name" value="ICln/Lot5/Saf5"/>
</dbReference>
<gene>
    <name evidence="10" type="ORF">P4O66_005966</name>
</gene>
<name>A0AAD8ZLA1_9TELE</name>
<evidence type="ECO:0000256" key="1">
    <source>
        <dbReference type="ARBA" id="ARBA00004123"/>
    </source>
</evidence>
<dbReference type="PANTHER" id="PTHR21399">
    <property type="entry name" value="CHLORIDE CONDUCTANCE REGULATORY PROTEIN ICLN"/>
    <property type="match status" value="1"/>
</dbReference>
<dbReference type="GO" id="GO:0034715">
    <property type="term" value="C:pICln-Sm protein complex"/>
    <property type="evidence" value="ECO:0007669"/>
    <property type="project" value="InterPro"/>
</dbReference>
<feature type="compositionally biased region" description="Basic and acidic residues" evidence="9">
    <location>
        <begin position="78"/>
        <end position="88"/>
    </location>
</feature>
<feature type="compositionally biased region" description="Acidic residues" evidence="9">
    <location>
        <begin position="134"/>
        <end position="151"/>
    </location>
</feature>
<dbReference type="Gene3D" id="2.30.29.30">
    <property type="entry name" value="Pleckstrin-homology domain (PH domain)/Phosphotyrosine-binding domain (PTB)"/>
    <property type="match status" value="1"/>
</dbReference>
<dbReference type="PRINTS" id="PR01348">
    <property type="entry name" value="ICLNCHANNEL"/>
</dbReference>
<organism evidence="10 11">
    <name type="scientific">Electrophorus voltai</name>
    <dbReference type="NCBI Taxonomy" id="2609070"/>
    <lineage>
        <taxon>Eukaryota</taxon>
        <taxon>Metazoa</taxon>
        <taxon>Chordata</taxon>
        <taxon>Craniata</taxon>
        <taxon>Vertebrata</taxon>
        <taxon>Euteleostomi</taxon>
        <taxon>Actinopterygii</taxon>
        <taxon>Neopterygii</taxon>
        <taxon>Teleostei</taxon>
        <taxon>Ostariophysi</taxon>
        <taxon>Gymnotiformes</taxon>
        <taxon>Gymnotoidei</taxon>
        <taxon>Gymnotidae</taxon>
        <taxon>Electrophorus</taxon>
    </lineage>
</organism>
<evidence type="ECO:0000256" key="9">
    <source>
        <dbReference type="SAM" id="MobiDB-lite"/>
    </source>
</evidence>
<dbReference type="GO" id="GO:0005681">
    <property type="term" value="C:spliceosomal complex"/>
    <property type="evidence" value="ECO:0007669"/>
    <property type="project" value="TreeGrafter"/>
</dbReference>
<sequence>EGVRHEQTDITAVLDGKGLGPGTLCVAETRVSWFDGSGVGFSLEYPSINLHAISRDLSTYPEEHLYVMVNSKYKEYSKNEEEKAKDEGNDGSSEDSEDSASVVTEIRFVPNDKGSLETMFAAMSECQALHPDPDDSDSDFDGDEYDVEEAEQGQIDLPTYYSFEEGMSQLTAEGQATLDRLEGMLAQASDPQHRMAGVRTHDAADAVNDKSKMDSGARGVSGQFDDADVDHCELGIRYGHACTAELASSTPALPATAERSAPLSVFLYFLCDCRGVCHNVGPLLEA</sequence>
<evidence type="ECO:0000256" key="3">
    <source>
        <dbReference type="ARBA" id="ARBA00007054"/>
    </source>
</evidence>
<evidence type="ECO:0000256" key="5">
    <source>
        <dbReference type="ARBA" id="ARBA00022490"/>
    </source>
</evidence>
<keyword evidence="6" id="KW-0539">Nucleus</keyword>
<dbReference type="InterPro" id="IPR003521">
    <property type="entry name" value="ICln"/>
</dbReference>
<feature type="region of interest" description="Disordered" evidence="9">
    <location>
        <begin position="128"/>
        <end position="152"/>
    </location>
</feature>
<dbReference type="EMBL" id="JAROKS010000010">
    <property type="protein sequence ID" value="KAK1800769.1"/>
    <property type="molecule type" value="Genomic_DNA"/>
</dbReference>
<dbReference type="Proteomes" id="UP001239994">
    <property type="component" value="Unassembled WGS sequence"/>
</dbReference>
<dbReference type="GO" id="GO:0000387">
    <property type="term" value="P:spliceosomal snRNP assembly"/>
    <property type="evidence" value="ECO:0007669"/>
    <property type="project" value="InterPro"/>
</dbReference>
<comment type="subcellular location">
    <subcellularLocation>
        <location evidence="2">Cytoplasm</location>
    </subcellularLocation>
    <subcellularLocation>
        <location evidence="1">Nucleus</location>
    </subcellularLocation>
</comment>
<dbReference type="Pfam" id="PF03517">
    <property type="entry name" value="Voldacs"/>
    <property type="match status" value="1"/>
</dbReference>
<feature type="region of interest" description="Disordered" evidence="9">
    <location>
        <begin position="78"/>
        <end position="102"/>
    </location>
</feature>
<proteinExistence type="inferred from homology"/>
<dbReference type="AlphaFoldDB" id="A0AAD8ZLA1"/>
<comment type="similarity">
    <text evidence="3">Belongs to the pICln (TC 1.A.47) family.</text>
</comment>
<keyword evidence="5" id="KW-0963">Cytoplasm</keyword>
<dbReference type="GO" id="GO:0006821">
    <property type="term" value="P:chloride transport"/>
    <property type="evidence" value="ECO:0007669"/>
    <property type="project" value="InterPro"/>
</dbReference>
<evidence type="ECO:0000313" key="11">
    <source>
        <dbReference type="Proteomes" id="UP001239994"/>
    </source>
</evidence>
<dbReference type="InterPro" id="IPR011993">
    <property type="entry name" value="PH-like_dom_sf"/>
</dbReference>
<comment type="caution">
    <text evidence="10">The sequence shown here is derived from an EMBL/GenBank/DDBJ whole genome shotgun (WGS) entry which is preliminary data.</text>
</comment>
<accession>A0AAD8ZLA1</accession>
<dbReference type="GO" id="GO:0006884">
    <property type="term" value="P:cell volume homeostasis"/>
    <property type="evidence" value="ECO:0007669"/>
    <property type="project" value="InterPro"/>
</dbReference>
<dbReference type="GO" id="GO:0005829">
    <property type="term" value="C:cytosol"/>
    <property type="evidence" value="ECO:0007669"/>
    <property type="project" value="InterPro"/>
</dbReference>
<keyword evidence="11" id="KW-1185">Reference proteome</keyword>
<dbReference type="GO" id="GO:0045292">
    <property type="term" value="P:mRNA cis splicing, via spliceosome"/>
    <property type="evidence" value="ECO:0007669"/>
    <property type="project" value="TreeGrafter"/>
</dbReference>
<dbReference type="GO" id="GO:0005886">
    <property type="term" value="C:plasma membrane"/>
    <property type="evidence" value="ECO:0007669"/>
    <property type="project" value="InterPro"/>
</dbReference>
<protein>
    <recommendedName>
        <fullName evidence="4">Methylosome subunit pICln</fullName>
    </recommendedName>
    <alternativeName>
        <fullName evidence="7">Chloride conductance regulatory protein ICln</fullName>
    </alternativeName>
</protein>
<evidence type="ECO:0000313" key="10">
    <source>
        <dbReference type="EMBL" id="KAK1800769.1"/>
    </source>
</evidence>
<evidence type="ECO:0000256" key="6">
    <source>
        <dbReference type="ARBA" id="ARBA00023242"/>
    </source>
</evidence>
<evidence type="ECO:0000256" key="8">
    <source>
        <dbReference type="ARBA" id="ARBA00045890"/>
    </source>
</evidence>
<comment type="function">
    <text evidence="8">Involved in both the assembly of spliceosomal snRNPs and the methylation of Sm proteins. Chaperone that regulates the assembly of spliceosomal U1, U2, U4 and U5 small nuclear ribonucleoproteins (snRNPs), the building blocks of the spliceosome, and thereby plays an important role in the splicing of cellular pre-mRNAs. Most spliceosomal snRNPs contain a common set of Sm proteins SNRPB, SNRPD1, SNRPD2, SNRPD3, SNRPE, SNRPF and SNRPG that assemble in a heptameric protein ring on the Sm site of the small nuclear RNA to form the core snRNP (Sm core). In the cytosol, the Sm proteins SNRPD1, SNRPD2, SNRPE, SNRPF and SNRPG are trapped in an inactive 6S pICln-Sm complex by the chaperone CLNS1A that controls the assembly of the core snRNP. Dissociation by the SMN complex of CLNS1A from the trapped Sm proteins and their transfer to an SMN-Sm complex triggers the assembly of core snRNPs and their transport to the nucleus.</text>
</comment>
<reference evidence="10" key="1">
    <citation type="submission" date="2023-03" db="EMBL/GenBank/DDBJ databases">
        <title>Electrophorus voltai genome.</title>
        <authorList>
            <person name="Bian C."/>
        </authorList>
    </citation>
    <scope>NUCLEOTIDE SEQUENCE</scope>
    <source>
        <strain evidence="10">CB-2022</strain>
        <tissue evidence="10">Muscle</tissue>
    </source>
</reference>
<dbReference type="PANTHER" id="PTHR21399:SF0">
    <property type="entry name" value="METHYLOSOME SUBUNIT PICLN"/>
    <property type="match status" value="1"/>
</dbReference>
<feature type="non-terminal residue" evidence="10">
    <location>
        <position position="1"/>
    </location>
</feature>
<dbReference type="GO" id="GO:0034709">
    <property type="term" value="C:methylosome"/>
    <property type="evidence" value="ECO:0007669"/>
    <property type="project" value="InterPro"/>
</dbReference>
<evidence type="ECO:0000256" key="7">
    <source>
        <dbReference type="ARBA" id="ARBA00033090"/>
    </source>
</evidence>
<evidence type="ECO:0000256" key="2">
    <source>
        <dbReference type="ARBA" id="ARBA00004496"/>
    </source>
</evidence>
<evidence type="ECO:0000256" key="4">
    <source>
        <dbReference type="ARBA" id="ARBA00015653"/>
    </source>
</evidence>